<dbReference type="Gene3D" id="1.10.10.10">
    <property type="entry name" value="Winged helix-like DNA-binding domain superfamily/Winged helix DNA-binding domain"/>
    <property type="match status" value="1"/>
</dbReference>
<dbReference type="OrthoDB" id="9795666at2"/>
<dbReference type="GO" id="GO:0003677">
    <property type="term" value="F:DNA binding"/>
    <property type="evidence" value="ECO:0007669"/>
    <property type="project" value="InterPro"/>
</dbReference>
<sequence length="180" mass="21350">MDDNWQLKLYNDIELYLQKINVDAEIIQDIRQDIFVKAHQHINTLKSDEKLLSWLRVIVYNTVIDHYRKKDKKFLLPDQNEEEYNEGNVYLLKCISLLIKTLPEEQKEVMEAIELNGISQTQFAKMHNLPLSTVKSRVQRAKKKINDTVKKSCFLRVDKYGNVTDYVPPKEIMYPRKLAH</sequence>
<dbReference type="SUPFAM" id="SSF88946">
    <property type="entry name" value="Sigma2 domain of RNA polymerase sigma factors"/>
    <property type="match status" value="1"/>
</dbReference>
<evidence type="ECO:0000256" key="1">
    <source>
        <dbReference type="ARBA" id="ARBA00010641"/>
    </source>
</evidence>
<dbReference type="GO" id="GO:0006352">
    <property type="term" value="P:DNA-templated transcription initiation"/>
    <property type="evidence" value="ECO:0007669"/>
    <property type="project" value="InterPro"/>
</dbReference>
<protein>
    <submittedName>
        <fullName evidence="7">Sigma-70 family RNA polymerase sigma factor</fullName>
    </submittedName>
</protein>
<evidence type="ECO:0000256" key="2">
    <source>
        <dbReference type="ARBA" id="ARBA00023015"/>
    </source>
</evidence>
<dbReference type="GO" id="GO:0016987">
    <property type="term" value="F:sigma factor activity"/>
    <property type="evidence" value="ECO:0007669"/>
    <property type="project" value="UniProtKB-KW"/>
</dbReference>
<proteinExistence type="inferred from homology"/>
<dbReference type="Gene3D" id="1.10.1740.10">
    <property type="match status" value="1"/>
</dbReference>
<dbReference type="InterPro" id="IPR036388">
    <property type="entry name" value="WH-like_DNA-bd_sf"/>
</dbReference>
<dbReference type="SUPFAM" id="SSF88659">
    <property type="entry name" value="Sigma3 and sigma4 domains of RNA polymerase sigma factors"/>
    <property type="match status" value="1"/>
</dbReference>
<comment type="similarity">
    <text evidence="1">Belongs to the sigma-70 factor family. ECF subfamily.</text>
</comment>
<dbReference type="InterPro" id="IPR007627">
    <property type="entry name" value="RNA_pol_sigma70_r2"/>
</dbReference>
<comment type="caution">
    <text evidence="7">The sequence shown here is derived from an EMBL/GenBank/DDBJ whole genome shotgun (WGS) entry which is preliminary data.</text>
</comment>
<accession>A0A6N8J348</accession>
<dbReference type="InterPro" id="IPR039425">
    <property type="entry name" value="RNA_pol_sigma-70-like"/>
</dbReference>
<evidence type="ECO:0000256" key="3">
    <source>
        <dbReference type="ARBA" id="ARBA00023082"/>
    </source>
</evidence>
<organism evidence="7 8">
    <name type="scientific">Chitinophaga oryziterrae</name>
    <dbReference type="NCBI Taxonomy" id="1031224"/>
    <lineage>
        <taxon>Bacteria</taxon>
        <taxon>Pseudomonadati</taxon>
        <taxon>Bacteroidota</taxon>
        <taxon>Chitinophagia</taxon>
        <taxon>Chitinophagales</taxon>
        <taxon>Chitinophagaceae</taxon>
        <taxon>Chitinophaga</taxon>
    </lineage>
</organism>
<dbReference type="CDD" id="cd06171">
    <property type="entry name" value="Sigma70_r4"/>
    <property type="match status" value="1"/>
</dbReference>
<evidence type="ECO:0000313" key="7">
    <source>
        <dbReference type="EMBL" id="MVT39118.1"/>
    </source>
</evidence>
<evidence type="ECO:0000256" key="4">
    <source>
        <dbReference type="ARBA" id="ARBA00023163"/>
    </source>
</evidence>
<feature type="domain" description="RNA polymerase sigma factor 70 region 4 type 2" evidence="6">
    <location>
        <begin position="93"/>
        <end position="145"/>
    </location>
</feature>
<keyword evidence="3" id="KW-0731">Sigma factor</keyword>
<reference evidence="7 8" key="1">
    <citation type="submission" date="2019-12" db="EMBL/GenBank/DDBJ databases">
        <title>The draft genomic sequence of strain Chitinophaga oryziterrae JCM 16595.</title>
        <authorList>
            <person name="Zhang X."/>
        </authorList>
    </citation>
    <scope>NUCLEOTIDE SEQUENCE [LARGE SCALE GENOMIC DNA]</scope>
    <source>
        <strain evidence="7 8">JCM 16595</strain>
    </source>
</reference>
<dbReference type="InterPro" id="IPR013324">
    <property type="entry name" value="RNA_pol_sigma_r3/r4-like"/>
</dbReference>
<dbReference type="Pfam" id="PF08281">
    <property type="entry name" value="Sigma70_r4_2"/>
    <property type="match status" value="1"/>
</dbReference>
<dbReference type="Proteomes" id="UP000468388">
    <property type="component" value="Unassembled WGS sequence"/>
</dbReference>
<dbReference type="NCBIfam" id="TIGR02937">
    <property type="entry name" value="sigma70-ECF"/>
    <property type="match status" value="1"/>
</dbReference>
<evidence type="ECO:0000313" key="8">
    <source>
        <dbReference type="Proteomes" id="UP000468388"/>
    </source>
</evidence>
<dbReference type="Pfam" id="PF04542">
    <property type="entry name" value="Sigma70_r2"/>
    <property type="match status" value="1"/>
</dbReference>
<dbReference type="AlphaFoldDB" id="A0A6N8J348"/>
<dbReference type="RefSeq" id="WP_157297821.1">
    <property type="nucleotide sequence ID" value="NZ_BAAAZB010000005.1"/>
</dbReference>
<dbReference type="InterPro" id="IPR013249">
    <property type="entry name" value="RNA_pol_sigma70_r4_t2"/>
</dbReference>
<keyword evidence="2" id="KW-0805">Transcription regulation</keyword>
<name>A0A6N8J348_9BACT</name>
<dbReference type="InterPro" id="IPR014284">
    <property type="entry name" value="RNA_pol_sigma-70_dom"/>
</dbReference>
<keyword evidence="8" id="KW-1185">Reference proteome</keyword>
<dbReference type="PANTHER" id="PTHR43133">
    <property type="entry name" value="RNA POLYMERASE ECF-TYPE SIGMA FACTO"/>
    <property type="match status" value="1"/>
</dbReference>
<gene>
    <name evidence="7" type="ORF">GO495_00860</name>
</gene>
<dbReference type="PANTHER" id="PTHR43133:SF62">
    <property type="entry name" value="RNA POLYMERASE SIGMA FACTOR SIGZ"/>
    <property type="match status" value="1"/>
</dbReference>
<dbReference type="EMBL" id="WRXO01000001">
    <property type="protein sequence ID" value="MVT39118.1"/>
    <property type="molecule type" value="Genomic_DNA"/>
</dbReference>
<feature type="domain" description="RNA polymerase sigma-70 region 2" evidence="5">
    <location>
        <begin position="16"/>
        <end position="72"/>
    </location>
</feature>
<keyword evidence="4" id="KW-0804">Transcription</keyword>
<evidence type="ECO:0000259" key="6">
    <source>
        <dbReference type="Pfam" id="PF08281"/>
    </source>
</evidence>
<dbReference type="InterPro" id="IPR013325">
    <property type="entry name" value="RNA_pol_sigma_r2"/>
</dbReference>
<evidence type="ECO:0000259" key="5">
    <source>
        <dbReference type="Pfam" id="PF04542"/>
    </source>
</evidence>